<gene>
    <name evidence="1" type="ORF">AVDCRST_MAG59-4337</name>
</gene>
<dbReference type="Pfam" id="PF12900">
    <property type="entry name" value="Pyridox_ox_2"/>
    <property type="match status" value="1"/>
</dbReference>
<evidence type="ECO:0000313" key="1">
    <source>
        <dbReference type="EMBL" id="CAA9577790.1"/>
    </source>
</evidence>
<dbReference type="SUPFAM" id="SSF50475">
    <property type="entry name" value="FMN-binding split barrel"/>
    <property type="match status" value="1"/>
</dbReference>
<dbReference type="InterPro" id="IPR024747">
    <property type="entry name" value="Pyridox_Oxase-rel"/>
</dbReference>
<organism evidence="1">
    <name type="scientific">uncultured Thermomicrobiales bacterium</name>
    <dbReference type="NCBI Taxonomy" id="1645740"/>
    <lineage>
        <taxon>Bacteria</taxon>
        <taxon>Pseudomonadati</taxon>
        <taxon>Thermomicrobiota</taxon>
        <taxon>Thermomicrobia</taxon>
        <taxon>Thermomicrobiales</taxon>
        <taxon>environmental samples</taxon>
    </lineage>
</organism>
<dbReference type="Gene3D" id="2.30.110.10">
    <property type="entry name" value="Electron Transport, Fmn-binding Protein, Chain A"/>
    <property type="match status" value="1"/>
</dbReference>
<protein>
    <recommendedName>
        <fullName evidence="2">Pyridoxamine 5'-phosphate oxidase family protein</fullName>
    </recommendedName>
</protein>
<name>A0A6J4VH52_9BACT</name>
<proteinExistence type="predicted"/>
<sequence length="140" mass="15347">MGVIRVLPDEQIEELFRTAVVGRIACCAHGGGEDARPYLVPLAFGYDGEALYAHTGPGRKLRLMRANPLVTVEVDEAAAPNRWRSAVAEGVFEEIDDPATRERALRLLYPAPAPIPDLGAMTTVFRIRLTAKSGRYETPE</sequence>
<accession>A0A6J4VH52</accession>
<evidence type="ECO:0008006" key="2">
    <source>
        <dbReference type="Google" id="ProtNLM"/>
    </source>
</evidence>
<dbReference type="InterPro" id="IPR012349">
    <property type="entry name" value="Split_barrel_FMN-bd"/>
</dbReference>
<dbReference type="AlphaFoldDB" id="A0A6J4VH52"/>
<dbReference type="EMBL" id="CADCWF010000317">
    <property type="protein sequence ID" value="CAA9577790.1"/>
    <property type="molecule type" value="Genomic_DNA"/>
</dbReference>
<reference evidence="1" key="1">
    <citation type="submission" date="2020-02" db="EMBL/GenBank/DDBJ databases">
        <authorList>
            <person name="Meier V. D."/>
        </authorList>
    </citation>
    <scope>NUCLEOTIDE SEQUENCE</scope>
    <source>
        <strain evidence="1">AVDCRST_MAG59</strain>
    </source>
</reference>